<dbReference type="FunFam" id="3.20.20.100:FF:000002">
    <property type="entry name" value="2,5-diketo-D-gluconic acid reductase A"/>
    <property type="match status" value="1"/>
</dbReference>
<sequence length="321" mass="35793">MALKRFVTLNNGLKIPQIGFGTWQSRPGEVEEAVSTAIKIGYRHIDCARVYENQPEVAIGIERSGVPRNDLFLVGKLWNTHHRPHLVQDDLEMSLEELKTNYLDVYLMHFPVAFKPGKEMQPLSADGKLVIDPESPGITKTWAEVCRLYKEKKGVRAIGVSNFSIAHLEAIINATGVVPAVNQIEGHPSLIQKDLYAYCKDKGIQITAYSPMGNNSTGKPRIIDSPAIKEVADRLGKTSAQVLIAWATHNGFCVIPKSLIAAEMENNFDDFELSQEDFETISEIGMRHPYRGNLPVNFTPQVPINLFGEPEEQSMPHSVVF</sequence>
<evidence type="ECO:0000256" key="3">
    <source>
        <dbReference type="PIRSR" id="PIRSR000097-2"/>
    </source>
</evidence>
<proteinExistence type="predicted"/>
<keyword evidence="1" id="KW-0560">Oxidoreductase</keyword>
<accession>A0A427YEG1</accession>
<feature type="site" description="Lowers pKa of active site Tyr" evidence="4">
    <location>
        <position position="76"/>
    </location>
</feature>
<dbReference type="EMBL" id="RSCD01000013">
    <property type="protein sequence ID" value="RSH89555.1"/>
    <property type="molecule type" value="Genomic_DNA"/>
</dbReference>
<comment type="caution">
    <text evidence="6">The sequence shown here is derived from an EMBL/GenBank/DDBJ whole genome shotgun (WGS) entry which is preliminary data.</text>
</comment>
<dbReference type="InterPro" id="IPR020471">
    <property type="entry name" value="AKR"/>
</dbReference>
<dbReference type="STRING" id="1890683.A0A427YEG1"/>
<feature type="binding site" evidence="3">
    <location>
        <position position="109"/>
    </location>
    <ligand>
        <name>substrate</name>
    </ligand>
</feature>
<dbReference type="AlphaFoldDB" id="A0A427YEG1"/>
<gene>
    <name evidence="6" type="ORF">EHS25_002106</name>
</gene>
<dbReference type="Gene3D" id="3.20.20.100">
    <property type="entry name" value="NADP-dependent oxidoreductase domain"/>
    <property type="match status" value="1"/>
</dbReference>
<dbReference type="SUPFAM" id="SSF51430">
    <property type="entry name" value="NAD(P)-linked oxidoreductase"/>
    <property type="match status" value="1"/>
</dbReference>
<name>A0A427YEG1_9TREE</name>
<feature type="active site" description="Proton donor" evidence="2">
    <location>
        <position position="51"/>
    </location>
</feature>
<evidence type="ECO:0000313" key="7">
    <source>
        <dbReference type="Proteomes" id="UP000279259"/>
    </source>
</evidence>
<evidence type="ECO:0000256" key="4">
    <source>
        <dbReference type="PIRSR" id="PIRSR000097-3"/>
    </source>
</evidence>
<dbReference type="PANTHER" id="PTHR11732">
    <property type="entry name" value="ALDO/KETO REDUCTASE"/>
    <property type="match status" value="1"/>
</dbReference>
<dbReference type="GO" id="GO:0016616">
    <property type="term" value="F:oxidoreductase activity, acting on the CH-OH group of donors, NAD or NADP as acceptor"/>
    <property type="evidence" value="ECO:0007669"/>
    <property type="project" value="UniProtKB-ARBA"/>
</dbReference>
<dbReference type="PIRSF" id="PIRSF000097">
    <property type="entry name" value="AKR"/>
    <property type="match status" value="1"/>
</dbReference>
<dbReference type="PRINTS" id="PR00069">
    <property type="entry name" value="ALDKETRDTASE"/>
</dbReference>
<keyword evidence="7" id="KW-1185">Reference proteome</keyword>
<evidence type="ECO:0000259" key="5">
    <source>
        <dbReference type="Pfam" id="PF00248"/>
    </source>
</evidence>
<dbReference type="Pfam" id="PF00248">
    <property type="entry name" value="Aldo_ket_red"/>
    <property type="match status" value="1"/>
</dbReference>
<dbReference type="OrthoDB" id="416253at2759"/>
<evidence type="ECO:0000256" key="1">
    <source>
        <dbReference type="ARBA" id="ARBA00023002"/>
    </source>
</evidence>
<protein>
    <recommendedName>
        <fullName evidence="5">NADP-dependent oxidoreductase domain-containing protein</fullName>
    </recommendedName>
</protein>
<evidence type="ECO:0000313" key="6">
    <source>
        <dbReference type="EMBL" id="RSH89555.1"/>
    </source>
</evidence>
<feature type="domain" description="NADP-dependent oxidoreductase" evidence="5">
    <location>
        <begin position="18"/>
        <end position="284"/>
    </location>
</feature>
<organism evidence="6 7">
    <name type="scientific">Saitozyma podzolica</name>
    <dbReference type="NCBI Taxonomy" id="1890683"/>
    <lineage>
        <taxon>Eukaryota</taxon>
        <taxon>Fungi</taxon>
        <taxon>Dikarya</taxon>
        <taxon>Basidiomycota</taxon>
        <taxon>Agaricomycotina</taxon>
        <taxon>Tremellomycetes</taxon>
        <taxon>Tremellales</taxon>
        <taxon>Trimorphomycetaceae</taxon>
        <taxon>Saitozyma</taxon>
    </lineage>
</organism>
<dbReference type="InterPro" id="IPR023210">
    <property type="entry name" value="NADP_OxRdtase_dom"/>
</dbReference>
<dbReference type="InterPro" id="IPR036812">
    <property type="entry name" value="NAD(P)_OxRdtase_dom_sf"/>
</dbReference>
<dbReference type="Proteomes" id="UP000279259">
    <property type="component" value="Unassembled WGS sequence"/>
</dbReference>
<evidence type="ECO:0000256" key="2">
    <source>
        <dbReference type="PIRSR" id="PIRSR000097-1"/>
    </source>
</evidence>
<reference evidence="6 7" key="1">
    <citation type="submission" date="2018-11" db="EMBL/GenBank/DDBJ databases">
        <title>Genome sequence of Saitozyma podzolica DSM 27192.</title>
        <authorList>
            <person name="Aliyu H."/>
            <person name="Gorte O."/>
            <person name="Ochsenreither K."/>
        </authorList>
    </citation>
    <scope>NUCLEOTIDE SEQUENCE [LARGE SCALE GENOMIC DNA]</scope>
    <source>
        <strain evidence="6 7">DSM 27192</strain>
    </source>
</reference>